<feature type="region of interest" description="Disordered" evidence="1">
    <location>
        <begin position="64"/>
        <end position="103"/>
    </location>
</feature>
<evidence type="ECO:0000313" key="3">
    <source>
        <dbReference type="Proteomes" id="UP000195877"/>
    </source>
</evidence>
<evidence type="ECO:0000313" key="2">
    <source>
        <dbReference type="EMBL" id="SMR00955.1"/>
    </source>
</evidence>
<organism evidence="2 3">
    <name type="scientific">Xanthomonas fragariae</name>
    <dbReference type="NCBI Taxonomy" id="48664"/>
    <lineage>
        <taxon>Bacteria</taxon>
        <taxon>Pseudomonadati</taxon>
        <taxon>Pseudomonadota</taxon>
        <taxon>Gammaproteobacteria</taxon>
        <taxon>Lysobacterales</taxon>
        <taxon>Lysobacteraceae</taxon>
        <taxon>Xanthomonas</taxon>
    </lineage>
</organism>
<feature type="compositionally biased region" description="Basic and acidic residues" evidence="1">
    <location>
        <begin position="1"/>
        <end position="13"/>
    </location>
</feature>
<feature type="compositionally biased region" description="Polar residues" evidence="1">
    <location>
        <begin position="88"/>
        <end position="103"/>
    </location>
</feature>
<protein>
    <submittedName>
        <fullName evidence="2">Uncharacterized protein</fullName>
    </submittedName>
</protein>
<proteinExistence type="predicted"/>
<keyword evidence="3" id="KW-1185">Reference proteome</keyword>
<dbReference type="Proteomes" id="UP000195877">
    <property type="component" value="Chromosome 1"/>
</dbReference>
<dbReference type="EMBL" id="LT853882">
    <property type="protein sequence ID" value="SMR00955.1"/>
    <property type="molecule type" value="Genomic_DNA"/>
</dbReference>
<gene>
    <name evidence="2" type="ORF">PD885_03734</name>
</gene>
<sequence>MDGDGRSRPREHTQPNAQPIGAIGNDTNSPGVAVKLLPALSQPTPTKPITLPSHSPRLAYCPRNAPGKTIDNGTDATAVAGRPDDTLRSASTAMPLPSSNNPTSINATFFDCARVGAATPHQRRTAYNTVPAKMRRAPNTIVSGCTPPSSAKRIAR</sequence>
<name>A0ABY1RUI0_9XANT</name>
<evidence type="ECO:0000256" key="1">
    <source>
        <dbReference type="SAM" id="MobiDB-lite"/>
    </source>
</evidence>
<reference evidence="2 3" key="1">
    <citation type="submission" date="2017-05" db="EMBL/GenBank/DDBJ databases">
        <authorList>
            <person name="Blom J."/>
        </authorList>
    </citation>
    <scope>NUCLEOTIDE SEQUENCE [LARGE SCALE GENOMIC DNA]</scope>
    <source>
        <strain evidence="2">PD885</strain>
    </source>
</reference>
<feature type="region of interest" description="Disordered" evidence="1">
    <location>
        <begin position="1"/>
        <end position="30"/>
    </location>
</feature>
<accession>A0ABY1RUI0</accession>